<evidence type="ECO:0000313" key="4">
    <source>
        <dbReference type="EMBL" id="RVT40271.1"/>
    </source>
</evidence>
<keyword evidence="5" id="KW-1185">Reference proteome</keyword>
<name>A0A437J600_9SPHN</name>
<keyword evidence="1 4" id="KW-0378">Hydrolase</keyword>
<dbReference type="SMART" id="SM00939">
    <property type="entry name" value="PepX_C"/>
    <property type="match status" value="1"/>
</dbReference>
<protein>
    <submittedName>
        <fullName evidence="4">CocE/NonD family hydrolase</fullName>
    </submittedName>
</protein>
<accession>A0A437J600</accession>
<dbReference type="SUPFAM" id="SSF49785">
    <property type="entry name" value="Galactose-binding domain-like"/>
    <property type="match status" value="1"/>
</dbReference>
<sequence>MRRSLSALACLACMVSTVPAVAQVVPDSALIRLSFDTRVPMRDGKTLSATLYRPRDQVGPAPCVISITPYIADAYHIRGTYFAARGLPFLMVNSRGRGDSDGTFQPFEGDGRDGYDAVEWLAAQPYCNGKVAMWGGSYGGFNQWATARESPPHLATIVPVASPYFGADAPGRSNIPINYMLQWMLYTKGRTVQTNAFADPGYWNAIWRERFETGKSFATLADQPDHREPLLKEWAAHPHMDAYWDRKNPTAAEYRAMAIPILTITGSYDDDQPGTIAHYRAFMAAASPEDRARHYLVIGPWDHTGTRTPKPDYGGVPFGAESLVDLPALHVDWYRWTMAGGAKPAFLKKRVAWYVMGANRWRYADSLDAVTAEHKPFYLDSTANADRVLGSGRLDPAAPGQGRPDSYAYDPRDVSLAGLEASLDQSSLVDQRLVLARDGKQLVYHSAPFDKPTEVSGFFRFSAWISIDQPDTDFQASVYEITPDGGSILLSMDYLRARHRESLRTEKLVTTTAPLRYDFDRFTFVSREVAAGSRLRLVIAPVNSIHLQKNYNAPGPVAMQTIADARTATVRLLHDRAHPSALFVPIGRVGD</sequence>
<reference evidence="4 5" key="1">
    <citation type="submission" date="2019-01" db="EMBL/GenBank/DDBJ databases">
        <authorList>
            <person name="Chen W.-M."/>
        </authorList>
    </citation>
    <scope>NUCLEOTIDE SEQUENCE [LARGE SCALE GENOMIC DNA]</scope>
    <source>
        <strain evidence="4 5">TLA-22</strain>
    </source>
</reference>
<feature type="domain" description="Xaa-Pro dipeptidyl-peptidase C-terminal" evidence="3">
    <location>
        <begin position="331"/>
        <end position="583"/>
    </location>
</feature>
<dbReference type="InterPro" id="IPR013736">
    <property type="entry name" value="Xaa-Pro_dipept_C"/>
</dbReference>
<dbReference type="AlphaFoldDB" id="A0A437J600"/>
<dbReference type="Gene3D" id="1.10.3020.10">
    <property type="entry name" value="alpha-amino acid ester hydrolase ( Helical cap domain)"/>
    <property type="match status" value="1"/>
</dbReference>
<dbReference type="Pfam" id="PF02129">
    <property type="entry name" value="Peptidase_S15"/>
    <property type="match status" value="1"/>
</dbReference>
<dbReference type="NCBIfam" id="TIGR00976">
    <property type="entry name" value="CocE_NonD"/>
    <property type="match status" value="1"/>
</dbReference>
<feature type="chain" id="PRO_5019107750" evidence="2">
    <location>
        <begin position="23"/>
        <end position="591"/>
    </location>
</feature>
<dbReference type="InterPro" id="IPR005674">
    <property type="entry name" value="CocE/Ser_esterase"/>
</dbReference>
<dbReference type="InterPro" id="IPR008979">
    <property type="entry name" value="Galactose-bd-like_sf"/>
</dbReference>
<evidence type="ECO:0000313" key="5">
    <source>
        <dbReference type="Proteomes" id="UP000282977"/>
    </source>
</evidence>
<dbReference type="Gene3D" id="2.60.120.260">
    <property type="entry name" value="Galactose-binding domain-like"/>
    <property type="match status" value="1"/>
</dbReference>
<dbReference type="Gene3D" id="3.40.50.1820">
    <property type="entry name" value="alpha/beta hydrolase"/>
    <property type="match status" value="1"/>
</dbReference>
<evidence type="ECO:0000256" key="2">
    <source>
        <dbReference type="SAM" id="SignalP"/>
    </source>
</evidence>
<dbReference type="InterPro" id="IPR029058">
    <property type="entry name" value="AB_hydrolase_fold"/>
</dbReference>
<organism evidence="4 5">
    <name type="scientific">Sphingobium algorifonticola</name>
    <dbReference type="NCBI Taxonomy" id="2008318"/>
    <lineage>
        <taxon>Bacteria</taxon>
        <taxon>Pseudomonadati</taxon>
        <taxon>Pseudomonadota</taxon>
        <taxon>Alphaproteobacteria</taxon>
        <taxon>Sphingomonadales</taxon>
        <taxon>Sphingomonadaceae</taxon>
        <taxon>Sphingobium</taxon>
    </lineage>
</organism>
<dbReference type="GO" id="GO:0008239">
    <property type="term" value="F:dipeptidyl-peptidase activity"/>
    <property type="evidence" value="ECO:0007669"/>
    <property type="project" value="InterPro"/>
</dbReference>
<dbReference type="OrthoDB" id="9806163at2"/>
<dbReference type="EMBL" id="RZUL01000004">
    <property type="protein sequence ID" value="RVT40271.1"/>
    <property type="molecule type" value="Genomic_DNA"/>
</dbReference>
<feature type="signal peptide" evidence="2">
    <location>
        <begin position="1"/>
        <end position="22"/>
    </location>
</feature>
<evidence type="ECO:0000256" key="1">
    <source>
        <dbReference type="ARBA" id="ARBA00022801"/>
    </source>
</evidence>
<dbReference type="InterPro" id="IPR000383">
    <property type="entry name" value="Xaa-Pro-like_dom"/>
</dbReference>
<keyword evidence="2" id="KW-0732">Signal</keyword>
<dbReference type="SUPFAM" id="SSF53474">
    <property type="entry name" value="alpha/beta-Hydrolases"/>
    <property type="match status" value="1"/>
</dbReference>
<gene>
    <name evidence="4" type="ORF">ENE74_13180</name>
</gene>
<proteinExistence type="predicted"/>
<dbReference type="Proteomes" id="UP000282977">
    <property type="component" value="Unassembled WGS sequence"/>
</dbReference>
<dbReference type="Pfam" id="PF08530">
    <property type="entry name" value="PepX_C"/>
    <property type="match status" value="1"/>
</dbReference>
<evidence type="ECO:0000259" key="3">
    <source>
        <dbReference type="SMART" id="SM00939"/>
    </source>
</evidence>
<comment type="caution">
    <text evidence="4">The sequence shown here is derived from an EMBL/GenBank/DDBJ whole genome shotgun (WGS) entry which is preliminary data.</text>
</comment>